<proteinExistence type="predicted"/>
<evidence type="ECO:0000313" key="4">
    <source>
        <dbReference type="Proteomes" id="UP000030816"/>
    </source>
</evidence>
<organism evidence="3 4">
    <name type="scientific">Metarhizium album (strain ARSEF 1941)</name>
    <dbReference type="NCBI Taxonomy" id="1081103"/>
    <lineage>
        <taxon>Eukaryota</taxon>
        <taxon>Fungi</taxon>
        <taxon>Dikarya</taxon>
        <taxon>Ascomycota</taxon>
        <taxon>Pezizomycotina</taxon>
        <taxon>Sordariomycetes</taxon>
        <taxon>Hypocreomycetidae</taxon>
        <taxon>Hypocreales</taxon>
        <taxon>Clavicipitaceae</taxon>
        <taxon>Metarhizium</taxon>
    </lineage>
</organism>
<evidence type="ECO:0000256" key="2">
    <source>
        <dbReference type="SAM" id="Phobius"/>
    </source>
</evidence>
<keyword evidence="4" id="KW-1185">Reference proteome</keyword>
<feature type="transmembrane region" description="Helical" evidence="2">
    <location>
        <begin position="174"/>
        <end position="196"/>
    </location>
</feature>
<dbReference type="OrthoDB" id="4961100at2759"/>
<gene>
    <name evidence="3" type="ORF">MAM_08391</name>
</gene>
<feature type="transmembrane region" description="Helical" evidence="2">
    <location>
        <begin position="135"/>
        <end position="154"/>
    </location>
</feature>
<dbReference type="HOGENOM" id="CLU_771794_0_0_1"/>
<evidence type="ECO:0000313" key="3">
    <source>
        <dbReference type="EMBL" id="KHN93750.1"/>
    </source>
</evidence>
<feature type="transmembrane region" description="Helical" evidence="2">
    <location>
        <begin position="227"/>
        <end position="251"/>
    </location>
</feature>
<feature type="region of interest" description="Disordered" evidence="1">
    <location>
        <begin position="289"/>
        <end position="312"/>
    </location>
</feature>
<keyword evidence="2" id="KW-0472">Membrane</keyword>
<accession>A0A0B2WL78</accession>
<sequence>MQTMAPEQPSEPQPHTPSPVSTQRREQSLAPVQQPYAACPQSLAAQPAPVPLYTQSPAAQDQQNAQQAITYMTVPQPLRHPPESSRRKATKDILHVTAMVMSIIGMGFAFSLLAKAVDRTLRTTRHGYSDNFNDYLPAMSASPIFAASCLWSLVEMVVRCARSWKAGIHPGAHVGVCLCLWLAAVIAGALLAVLAAQPYDDLGCDGDGDGANANASPCARRSDPDPVFVGTTVLALLLAAVELALFVMACADTHLRNRWRRTLVVASTPCWAPPPPGWHVAAGHERQQQFAAEMSGDEKHPAREFNAPATAA</sequence>
<feature type="transmembrane region" description="Helical" evidence="2">
    <location>
        <begin position="93"/>
        <end position="115"/>
    </location>
</feature>
<keyword evidence="2" id="KW-0812">Transmembrane</keyword>
<dbReference type="EMBL" id="AZHE01000054">
    <property type="protein sequence ID" value="KHN93750.1"/>
    <property type="molecule type" value="Genomic_DNA"/>
</dbReference>
<evidence type="ECO:0000256" key="1">
    <source>
        <dbReference type="SAM" id="MobiDB-lite"/>
    </source>
</evidence>
<dbReference type="GeneID" id="63742846"/>
<comment type="caution">
    <text evidence="3">The sequence shown here is derived from an EMBL/GenBank/DDBJ whole genome shotgun (WGS) entry which is preliminary data.</text>
</comment>
<name>A0A0B2WL78_METAS</name>
<protein>
    <submittedName>
        <fullName evidence="3">Uncharacterized protein</fullName>
    </submittedName>
</protein>
<feature type="region of interest" description="Disordered" evidence="1">
    <location>
        <begin position="1"/>
        <end position="35"/>
    </location>
</feature>
<reference evidence="3 4" key="1">
    <citation type="journal article" date="2014" name="Proc. Natl. Acad. Sci. U.S.A.">
        <title>Trajectory and genomic determinants of fungal-pathogen speciation and host adaptation.</title>
        <authorList>
            <person name="Hu X."/>
            <person name="Xiao G."/>
            <person name="Zheng P."/>
            <person name="Shang Y."/>
            <person name="Su Y."/>
            <person name="Zhang X."/>
            <person name="Liu X."/>
            <person name="Zhan S."/>
            <person name="St Leger R.J."/>
            <person name="Wang C."/>
        </authorList>
    </citation>
    <scope>NUCLEOTIDE SEQUENCE [LARGE SCALE GENOMIC DNA]</scope>
    <source>
        <strain evidence="3 4">ARSEF 1941</strain>
    </source>
</reference>
<keyword evidence="2" id="KW-1133">Transmembrane helix</keyword>
<dbReference type="Proteomes" id="UP000030816">
    <property type="component" value="Unassembled WGS sequence"/>
</dbReference>
<dbReference type="STRING" id="1081103.A0A0B2WL78"/>
<dbReference type="AlphaFoldDB" id="A0A0B2WL78"/>
<dbReference type="RefSeq" id="XP_040674816.1">
    <property type="nucleotide sequence ID" value="XM_040827189.1"/>
</dbReference>